<dbReference type="EMBL" id="CAWUPB010000851">
    <property type="protein sequence ID" value="CAK7327122.1"/>
    <property type="molecule type" value="Genomic_DNA"/>
</dbReference>
<comment type="caution">
    <text evidence="1">The sequence shown here is derived from an EMBL/GenBank/DDBJ whole genome shotgun (WGS) entry which is preliminary data.</text>
</comment>
<sequence length="84" mass="9639">MREFCFIVWPEGACGGDSGVYQTLNDCDNSIRIHVTFLYLHKMPPIRGKRPLDPPCRDRCEISLVRVPPTMESNSTGDREEWVV</sequence>
<organism evidence="1 2">
    <name type="scientific">Dovyalis caffra</name>
    <dbReference type="NCBI Taxonomy" id="77055"/>
    <lineage>
        <taxon>Eukaryota</taxon>
        <taxon>Viridiplantae</taxon>
        <taxon>Streptophyta</taxon>
        <taxon>Embryophyta</taxon>
        <taxon>Tracheophyta</taxon>
        <taxon>Spermatophyta</taxon>
        <taxon>Magnoliopsida</taxon>
        <taxon>eudicotyledons</taxon>
        <taxon>Gunneridae</taxon>
        <taxon>Pentapetalae</taxon>
        <taxon>rosids</taxon>
        <taxon>fabids</taxon>
        <taxon>Malpighiales</taxon>
        <taxon>Salicaceae</taxon>
        <taxon>Flacourtieae</taxon>
        <taxon>Dovyalis</taxon>
    </lineage>
</organism>
<accession>A0AAV1QZB3</accession>
<protein>
    <submittedName>
        <fullName evidence="1">Uncharacterized protein</fullName>
    </submittedName>
</protein>
<proteinExistence type="predicted"/>
<reference evidence="1 2" key="1">
    <citation type="submission" date="2024-01" db="EMBL/GenBank/DDBJ databases">
        <authorList>
            <person name="Waweru B."/>
        </authorList>
    </citation>
    <scope>NUCLEOTIDE SEQUENCE [LARGE SCALE GENOMIC DNA]</scope>
</reference>
<gene>
    <name evidence="1" type="ORF">DCAF_LOCUS4829</name>
</gene>
<dbReference type="Proteomes" id="UP001314170">
    <property type="component" value="Unassembled WGS sequence"/>
</dbReference>
<dbReference type="AlphaFoldDB" id="A0AAV1QZB3"/>
<evidence type="ECO:0000313" key="1">
    <source>
        <dbReference type="EMBL" id="CAK7327122.1"/>
    </source>
</evidence>
<evidence type="ECO:0000313" key="2">
    <source>
        <dbReference type="Proteomes" id="UP001314170"/>
    </source>
</evidence>
<keyword evidence="2" id="KW-1185">Reference proteome</keyword>
<name>A0AAV1QZB3_9ROSI</name>